<evidence type="ECO:0000259" key="2">
    <source>
        <dbReference type="Pfam" id="PF03372"/>
    </source>
</evidence>
<evidence type="ECO:0000313" key="4">
    <source>
        <dbReference type="Proteomes" id="UP001633002"/>
    </source>
</evidence>
<organism evidence="3 4">
    <name type="scientific">Riccia sorocarpa</name>
    <dbReference type="NCBI Taxonomy" id="122646"/>
    <lineage>
        <taxon>Eukaryota</taxon>
        <taxon>Viridiplantae</taxon>
        <taxon>Streptophyta</taxon>
        <taxon>Embryophyta</taxon>
        <taxon>Marchantiophyta</taxon>
        <taxon>Marchantiopsida</taxon>
        <taxon>Marchantiidae</taxon>
        <taxon>Marchantiales</taxon>
        <taxon>Ricciaceae</taxon>
        <taxon>Riccia</taxon>
    </lineage>
</organism>
<gene>
    <name evidence="3" type="ORF">R1sor_011831</name>
</gene>
<feature type="compositionally biased region" description="Basic and acidic residues" evidence="1">
    <location>
        <begin position="727"/>
        <end position="736"/>
    </location>
</feature>
<feature type="domain" description="Endonuclease/exonuclease/phosphatase" evidence="2">
    <location>
        <begin position="4"/>
        <end position="152"/>
    </location>
</feature>
<sequence>MKVLSWNTRGFGTERRRRIIRNFIRKQHKDVDIIALQELKVTDRYKLETRLRALMPEGRIIVDYTPSGRGGCALLISHKLRVSEVGTSQFGGAAWPTVHAASGSIRVASLHAPNTKEERQVNWDWWDHQIDGEDWLIAGDYNNVELHDDSKGSLVMIRGAEERMWRRLTYRTDMVDASSQKRWELTWGRLKQLLREEKAKMLTDSRELDDVRREVQDLRVRSETEELSGDAMQILKSKEAEVKQRELREAKMWKIKSKDRWLREDEAPSKYFYLQLKAKFSRERITTLERDTGEIITKHIDIISEVDDYYMLLYKRGIVSEQVLLARNEVVGNITRRINAEEDEMLHATPTPQEVDGVVENLPLGKSPGLDGITAEILHSCWSFVRSDCIEMVQEFWRRGALTEKTRTAVIKLLPKNSQTQLLKNWRPLSLMGLTYKILAKIMANRVKKAGINSGEIRGLQIDRNNQLVHRLFADDTGLFLQMEEDVFLEAKQKIHLFELASGALMNVQKSVVIPLGEREDRSVPHWIRHTGCTIVEPGSRFKYLGLLSGMDVTNNELKEQSGLATSFLKTWFKARKSLKWQPTTSTYPKDLTTKKLEFMMERYLSWDKADVISVLKTLKKAKYASGHDLHTTTTVRLSFIQFMEKTSITLVPRDRNLLASLDRQFPPPMARPIQLHESDGWKWEGPPLHIASTWSPPTQRLRALLQKDTEESPTLMARWGSNDSPTLEKQRSKNL</sequence>
<feature type="region of interest" description="Disordered" evidence="1">
    <location>
        <begin position="713"/>
        <end position="736"/>
    </location>
</feature>
<evidence type="ECO:0000313" key="3">
    <source>
        <dbReference type="EMBL" id="KAL3697755.1"/>
    </source>
</evidence>
<dbReference type="EMBL" id="JBJQOH010000002">
    <property type="protein sequence ID" value="KAL3697755.1"/>
    <property type="molecule type" value="Genomic_DNA"/>
</dbReference>
<proteinExistence type="predicted"/>
<name>A0ABD3I205_9MARC</name>
<dbReference type="PANTHER" id="PTHR19446">
    <property type="entry name" value="REVERSE TRANSCRIPTASES"/>
    <property type="match status" value="1"/>
</dbReference>
<dbReference type="InterPro" id="IPR036691">
    <property type="entry name" value="Endo/exonu/phosph_ase_sf"/>
</dbReference>
<reference evidence="3 4" key="1">
    <citation type="submission" date="2024-09" db="EMBL/GenBank/DDBJ databases">
        <title>Chromosome-scale assembly of Riccia sorocarpa.</title>
        <authorList>
            <person name="Paukszto L."/>
        </authorList>
    </citation>
    <scope>NUCLEOTIDE SEQUENCE [LARGE SCALE GENOMIC DNA]</scope>
    <source>
        <strain evidence="3">LP-2024</strain>
        <tissue evidence="3">Aerial parts of the thallus</tissue>
    </source>
</reference>
<dbReference type="Gene3D" id="3.60.10.10">
    <property type="entry name" value="Endonuclease/exonuclease/phosphatase"/>
    <property type="match status" value="1"/>
</dbReference>
<dbReference type="InterPro" id="IPR005135">
    <property type="entry name" value="Endo/exonuclease/phosphatase"/>
</dbReference>
<dbReference type="Pfam" id="PF03372">
    <property type="entry name" value="Exo_endo_phos"/>
    <property type="match status" value="1"/>
</dbReference>
<comment type="caution">
    <text evidence="3">The sequence shown here is derived from an EMBL/GenBank/DDBJ whole genome shotgun (WGS) entry which is preliminary data.</text>
</comment>
<dbReference type="Proteomes" id="UP001633002">
    <property type="component" value="Unassembled WGS sequence"/>
</dbReference>
<protein>
    <recommendedName>
        <fullName evidence="2">Endonuclease/exonuclease/phosphatase domain-containing protein</fullName>
    </recommendedName>
</protein>
<accession>A0ABD3I205</accession>
<keyword evidence="4" id="KW-1185">Reference proteome</keyword>
<evidence type="ECO:0000256" key="1">
    <source>
        <dbReference type="SAM" id="MobiDB-lite"/>
    </source>
</evidence>
<dbReference type="AlphaFoldDB" id="A0ABD3I205"/>
<dbReference type="SUPFAM" id="SSF56219">
    <property type="entry name" value="DNase I-like"/>
    <property type="match status" value="1"/>
</dbReference>